<evidence type="ECO:0000313" key="7">
    <source>
        <dbReference type="RefSeq" id="XP_030640554.1"/>
    </source>
</evidence>
<dbReference type="InterPro" id="IPR000195">
    <property type="entry name" value="Rab-GAP-TBC_dom"/>
</dbReference>
<dbReference type="FunFam" id="1.10.472.80:FF:000001">
    <property type="entry name" value="TBC1 domain family member 22B"/>
    <property type="match status" value="1"/>
</dbReference>
<name>A0A6J2W8F5_CHACN</name>
<dbReference type="InParanoid" id="A0A6J2W8F5"/>
<dbReference type="PROSITE" id="PS50086">
    <property type="entry name" value="TBC_RABGAP"/>
    <property type="match status" value="1"/>
</dbReference>
<dbReference type="RefSeq" id="XP_030640554.1">
    <property type="nucleotide sequence ID" value="XM_030784694.1"/>
</dbReference>
<dbReference type="FunFam" id="1.10.10.750:FF:000009">
    <property type="entry name" value="TBC1 domain family member 22A"/>
    <property type="match status" value="1"/>
</dbReference>
<dbReference type="GeneID" id="115820967"/>
<proteinExistence type="predicted"/>
<evidence type="ECO:0000313" key="6">
    <source>
        <dbReference type="Proteomes" id="UP000504632"/>
    </source>
</evidence>
<evidence type="ECO:0000256" key="1">
    <source>
        <dbReference type="ARBA" id="ARBA00022468"/>
    </source>
</evidence>
<dbReference type="Gene3D" id="1.10.472.80">
    <property type="entry name" value="Ypt/Rab-GAP domain of gyp1p, domain 3"/>
    <property type="match status" value="1"/>
</dbReference>
<dbReference type="Gene3D" id="1.10.8.270">
    <property type="entry name" value="putative rabgap domain of human tbc1 domain family member 14 like domains"/>
    <property type="match status" value="1"/>
</dbReference>
<dbReference type="PANTHER" id="PTHR22957">
    <property type="entry name" value="TBC1 DOMAIN FAMILY MEMBER GTPASE-ACTIVATING PROTEIN"/>
    <property type="match status" value="1"/>
</dbReference>
<dbReference type="GO" id="GO:0005096">
    <property type="term" value="F:GTPase activator activity"/>
    <property type="evidence" value="ECO:0007669"/>
    <property type="project" value="UniProtKB-KW"/>
</dbReference>
<dbReference type="FunFam" id="1.10.8.270:FF:000004">
    <property type="entry name" value="TBC1 domain family, member 22B"/>
    <property type="match status" value="1"/>
</dbReference>
<dbReference type="Proteomes" id="UP000504632">
    <property type="component" value="Chromosome 9"/>
</dbReference>
<dbReference type="Pfam" id="PF00566">
    <property type="entry name" value="RabGAP-TBC"/>
    <property type="match status" value="1"/>
</dbReference>
<organism evidence="6 7">
    <name type="scientific">Chanos chanos</name>
    <name type="common">Milkfish</name>
    <name type="synonym">Mugil chanos</name>
    <dbReference type="NCBI Taxonomy" id="29144"/>
    <lineage>
        <taxon>Eukaryota</taxon>
        <taxon>Metazoa</taxon>
        <taxon>Chordata</taxon>
        <taxon>Craniata</taxon>
        <taxon>Vertebrata</taxon>
        <taxon>Euteleostomi</taxon>
        <taxon>Actinopterygii</taxon>
        <taxon>Neopterygii</taxon>
        <taxon>Teleostei</taxon>
        <taxon>Ostariophysi</taxon>
        <taxon>Gonorynchiformes</taxon>
        <taxon>Chanidae</taxon>
        <taxon>Chanos</taxon>
    </lineage>
</organism>
<accession>A0A6J2W8F5</accession>
<protein>
    <submittedName>
        <fullName evidence="7">TBC1 domain family member 22B</fullName>
    </submittedName>
</protein>
<comment type="function">
    <text evidence="3">May act as a GTPase-activating protein for Rab family protein(s).</text>
</comment>
<feature type="region of interest" description="Disordered" evidence="4">
    <location>
        <begin position="84"/>
        <end position="115"/>
    </location>
</feature>
<dbReference type="CTD" id="55633"/>
<dbReference type="PANTHER" id="PTHR22957:SF462">
    <property type="entry name" value="TBC1 DOMAIN FAMILY MEMBER 22B"/>
    <property type="match status" value="1"/>
</dbReference>
<dbReference type="GO" id="GO:0071889">
    <property type="term" value="F:14-3-3 protein binding"/>
    <property type="evidence" value="ECO:0007669"/>
    <property type="project" value="UniProtKB-ARBA"/>
</dbReference>
<evidence type="ECO:0000256" key="3">
    <source>
        <dbReference type="ARBA" id="ARBA00043879"/>
    </source>
</evidence>
<sequence length="516" mass="59843">MATENRIQFWRRNTKVPGSLQPVYGAQHPPLDARVHCTFLKDNPKANSVNVKSKKASSFHEFARSTNDAWDIDDEEDVEFLGATRPSHTPAQTHTTPQKPRLHLSNPSGDTEALPADRLAPLGAEPCQDQLMADSEPTNGRVVKSCSDAQISTNSARSTLQKQQSLPVRPIIPLVARISDQNASGAPPMTVREKSRLEKFRQLLASPNTDLDELRKHSWSGIPREVRPITWRLLCGYLPANMERREQVLQRKREEYFGFIEQYYHSRTDENHKDTYRQIHIDIPRTNPLIPLFQQPLVQEVFERILFIWAIRHPASGYVQGINDLVTPFFVVFLSEFVEEDVENFEMTTLPLDTQRNIEADSFWCMSKLLDGIQDNYTFAQPGIQIKVKALEELVSRIDEDVHAHFQKYEVEYLQFAFRWMNNLLMRELPLRCTIRLWDTYQAESEGFSHFHLYVCAAFLIKWRKEILSMMDFQGLLMLLQNLPTIHWGNEEVGLLLAEAYRLKYMFADAPSHYRR</sequence>
<dbReference type="InterPro" id="IPR035969">
    <property type="entry name" value="Rab-GAP_TBC_sf"/>
</dbReference>
<dbReference type="AlphaFoldDB" id="A0A6J2W8F5"/>
<feature type="compositionally biased region" description="Polar residues" evidence="4">
    <location>
        <begin position="86"/>
        <end position="98"/>
    </location>
</feature>
<dbReference type="Gene3D" id="1.10.10.750">
    <property type="entry name" value="Ypt/Rab-GAP domain of gyp1p, domain 1"/>
    <property type="match status" value="1"/>
</dbReference>
<dbReference type="SMART" id="SM00164">
    <property type="entry name" value="TBC"/>
    <property type="match status" value="1"/>
</dbReference>
<reference evidence="7" key="1">
    <citation type="submission" date="2025-08" db="UniProtKB">
        <authorList>
            <consortium name="RefSeq"/>
        </authorList>
    </citation>
    <scope>IDENTIFICATION</scope>
</reference>
<dbReference type="OrthoDB" id="26371at2759"/>
<keyword evidence="6" id="KW-1185">Reference proteome</keyword>
<evidence type="ECO:0000256" key="4">
    <source>
        <dbReference type="SAM" id="MobiDB-lite"/>
    </source>
</evidence>
<dbReference type="SUPFAM" id="SSF47923">
    <property type="entry name" value="Ypt/Rab-GAP domain of gyp1p"/>
    <property type="match status" value="2"/>
</dbReference>
<evidence type="ECO:0000259" key="5">
    <source>
        <dbReference type="PROSITE" id="PS50086"/>
    </source>
</evidence>
<keyword evidence="1" id="KW-0343">GTPase activation</keyword>
<evidence type="ECO:0000256" key="2">
    <source>
        <dbReference type="ARBA" id="ARBA00022553"/>
    </source>
</evidence>
<feature type="domain" description="Rab-GAP TBC" evidence="5">
    <location>
        <begin position="221"/>
        <end position="445"/>
    </location>
</feature>
<keyword evidence="2" id="KW-0597">Phosphoprotein</keyword>
<gene>
    <name evidence="7" type="primary">tbc1d22b</name>
</gene>